<keyword evidence="2" id="KW-0564">Palmitate</keyword>
<evidence type="ECO:0000256" key="1">
    <source>
        <dbReference type="ARBA" id="ARBA00007613"/>
    </source>
</evidence>
<name>A0A5C6FNY7_9PLAN</name>
<dbReference type="Gene3D" id="2.20.200.10">
    <property type="entry name" value="Outer membrane efflux proteins (OEP)"/>
    <property type="match status" value="1"/>
</dbReference>
<keyword evidence="2" id="KW-1134">Transmembrane beta strand</keyword>
<evidence type="ECO:0000313" key="5">
    <source>
        <dbReference type="EMBL" id="TWU62103.1"/>
    </source>
</evidence>
<sequence>MGPCRLGLRSTNISIYAGFEMFNFHGIRPGLACAKLGPLLCLLTTGCLVGVGGCANREAIGRLNNEPLPTFSDSGPAEMSDRWWTAFGDAELNARVQQAFGGNYDLAAALQRVSAARAVARRQASDFFPDVNGVATAGGDFGPGDDDFPSVIGLDASYIVDLWGQIDALVDAERLRASATYADYQTIALAVSAEVTRTWLNLIEAKAQLELLDDQIETNRTGLDLQESRFGLGLVRSPDVLRQRQLLESTFEQYAVAKSRVDVLEHQLAILLGELPQTASYDPGTRLPDMPALPRTGLPAELLNRRPDVRSAFLAFQAADRDVAAAITDQFPRLNLTGSVLNVADSPENLFRDWFVSIGGQLVAPLIDGGQRRAEVDRTTSVARLRYNEYGQTMLIAFGEVEDALAQERYQLERLEHLAEQTELARKSSEQLREQYLIGDEDYLAVLTAIQGWQRLQRESLAAQLELRLIRVSLYLALAGGFDPRTQAADTVVVSTVDVESPARDESEPAANDADSGDEDRPDGLRDDSSAESSETDGMPGDEERRQDAGDDVLPAPDSPERERLIDLLSTGPSVSAPNELLNVEASRANWSGPTRLPTPPSFETIVAPPDE</sequence>
<keyword evidence="2" id="KW-0449">Lipoprotein</keyword>
<reference evidence="5 6" key="1">
    <citation type="submission" date="2019-02" db="EMBL/GenBank/DDBJ databases">
        <title>Deep-cultivation of Planctomycetes and their phenomic and genomic characterization uncovers novel biology.</title>
        <authorList>
            <person name="Wiegand S."/>
            <person name="Jogler M."/>
            <person name="Boedeker C."/>
            <person name="Pinto D."/>
            <person name="Vollmers J."/>
            <person name="Rivas-Marin E."/>
            <person name="Kohn T."/>
            <person name="Peeters S.H."/>
            <person name="Heuer A."/>
            <person name="Rast P."/>
            <person name="Oberbeckmann S."/>
            <person name="Bunk B."/>
            <person name="Jeske O."/>
            <person name="Meyerdierks A."/>
            <person name="Storesund J.E."/>
            <person name="Kallscheuer N."/>
            <person name="Luecker S."/>
            <person name="Lage O.M."/>
            <person name="Pohl T."/>
            <person name="Merkel B.J."/>
            <person name="Hornburger P."/>
            <person name="Mueller R.-W."/>
            <person name="Bruemmer F."/>
            <person name="Labrenz M."/>
            <person name="Spormann A.M."/>
            <person name="Op Den Camp H."/>
            <person name="Overmann J."/>
            <person name="Amann R."/>
            <person name="Jetten M.S.M."/>
            <person name="Mascher T."/>
            <person name="Medema M.H."/>
            <person name="Devos D.P."/>
            <person name="Kaster A.-K."/>
            <person name="Ovreas L."/>
            <person name="Rohde M."/>
            <person name="Galperin M.Y."/>
            <person name="Jogler C."/>
        </authorList>
    </citation>
    <scope>NUCLEOTIDE SEQUENCE [LARGE SCALE GENOMIC DNA]</scope>
    <source>
        <strain evidence="5 6">V7</strain>
    </source>
</reference>
<dbReference type="SUPFAM" id="SSF56954">
    <property type="entry name" value="Outer membrane efflux proteins (OEP)"/>
    <property type="match status" value="1"/>
</dbReference>
<dbReference type="Pfam" id="PF02321">
    <property type="entry name" value="OEP"/>
    <property type="match status" value="2"/>
</dbReference>
<dbReference type="Proteomes" id="UP000316476">
    <property type="component" value="Unassembled WGS sequence"/>
</dbReference>
<feature type="region of interest" description="Disordered" evidence="4">
    <location>
        <begin position="499"/>
        <end position="577"/>
    </location>
</feature>
<keyword evidence="3" id="KW-0175">Coiled coil</keyword>
<comment type="subcellular location">
    <subcellularLocation>
        <location evidence="2">Cell membrane</location>
        <topology evidence="2">Lipid-anchor</topology>
    </subcellularLocation>
</comment>
<dbReference type="InterPro" id="IPR003423">
    <property type="entry name" value="OMP_efflux"/>
</dbReference>
<accession>A0A5C6FNY7</accession>
<gene>
    <name evidence="5" type="primary">ttgI</name>
    <name evidence="5" type="ORF">V7x_38320</name>
</gene>
<evidence type="ECO:0000313" key="6">
    <source>
        <dbReference type="Proteomes" id="UP000316476"/>
    </source>
</evidence>
<comment type="caution">
    <text evidence="5">The sequence shown here is derived from an EMBL/GenBank/DDBJ whole genome shotgun (WGS) entry which is preliminary data.</text>
</comment>
<evidence type="ECO:0000256" key="2">
    <source>
        <dbReference type="RuleBase" id="RU362097"/>
    </source>
</evidence>
<dbReference type="NCBIfam" id="TIGR01845">
    <property type="entry name" value="outer_NodT"/>
    <property type="match status" value="1"/>
</dbReference>
<feature type="region of interest" description="Disordered" evidence="4">
    <location>
        <begin position="590"/>
        <end position="612"/>
    </location>
</feature>
<protein>
    <submittedName>
        <fullName evidence="5">Toluene efflux pump outer membrane protein TtgI</fullName>
    </submittedName>
</protein>
<evidence type="ECO:0000256" key="3">
    <source>
        <dbReference type="SAM" id="Coils"/>
    </source>
</evidence>
<dbReference type="GO" id="GO:0005886">
    <property type="term" value="C:plasma membrane"/>
    <property type="evidence" value="ECO:0007669"/>
    <property type="project" value="UniProtKB-SubCell"/>
</dbReference>
<proteinExistence type="inferred from homology"/>
<keyword evidence="2" id="KW-0472">Membrane</keyword>
<dbReference type="GO" id="GO:0015562">
    <property type="term" value="F:efflux transmembrane transporter activity"/>
    <property type="evidence" value="ECO:0007669"/>
    <property type="project" value="InterPro"/>
</dbReference>
<dbReference type="Gene3D" id="1.20.1600.10">
    <property type="entry name" value="Outer membrane efflux proteins (OEP)"/>
    <property type="match status" value="1"/>
</dbReference>
<dbReference type="EMBL" id="SJPZ01000002">
    <property type="protein sequence ID" value="TWU62103.1"/>
    <property type="molecule type" value="Genomic_DNA"/>
</dbReference>
<dbReference type="PANTHER" id="PTHR30203:SF33">
    <property type="entry name" value="BLR4455 PROTEIN"/>
    <property type="match status" value="1"/>
</dbReference>
<feature type="coiled-coil region" evidence="3">
    <location>
        <begin position="405"/>
        <end position="435"/>
    </location>
</feature>
<comment type="similarity">
    <text evidence="1 2">Belongs to the outer membrane factor (OMF) (TC 1.B.17) family.</text>
</comment>
<dbReference type="InterPro" id="IPR010131">
    <property type="entry name" value="MdtP/NodT-like"/>
</dbReference>
<dbReference type="PANTHER" id="PTHR30203">
    <property type="entry name" value="OUTER MEMBRANE CATION EFFLUX PROTEIN"/>
    <property type="match status" value="1"/>
</dbReference>
<dbReference type="AlphaFoldDB" id="A0A5C6FNY7"/>
<organism evidence="5 6">
    <name type="scientific">Crateriforma conspicua</name>
    <dbReference type="NCBI Taxonomy" id="2527996"/>
    <lineage>
        <taxon>Bacteria</taxon>
        <taxon>Pseudomonadati</taxon>
        <taxon>Planctomycetota</taxon>
        <taxon>Planctomycetia</taxon>
        <taxon>Planctomycetales</taxon>
        <taxon>Planctomycetaceae</taxon>
        <taxon>Crateriforma</taxon>
    </lineage>
</organism>
<keyword evidence="2" id="KW-0812">Transmembrane</keyword>
<evidence type="ECO:0000256" key="4">
    <source>
        <dbReference type="SAM" id="MobiDB-lite"/>
    </source>
</evidence>